<evidence type="ECO:0000256" key="1">
    <source>
        <dbReference type="PIRSR" id="PIRSR600250-50"/>
    </source>
</evidence>
<dbReference type="PANTHER" id="PTHR37536">
    <property type="entry name" value="PUTATIVE (AFU_ORTHOLOGUE AFUA_3G02970)-RELATED"/>
    <property type="match status" value="1"/>
</dbReference>
<feature type="active site" description="Proton acceptor" evidence="1">
    <location>
        <position position="193"/>
    </location>
</feature>
<dbReference type="CDD" id="cd13426">
    <property type="entry name" value="Peptidase_G1"/>
    <property type="match status" value="1"/>
</dbReference>
<evidence type="ECO:0008006" key="7">
    <source>
        <dbReference type="Google" id="ProtNLM"/>
    </source>
</evidence>
<dbReference type="InterPro" id="IPR013320">
    <property type="entry name" value="ConA-like_dom_sf"/>
</dbReference>
<dbReference type="PANTHER" id="PTHR37536:SF3">
    <property type="entry name" value="PUTATIVE (AFU_ORTHOLOGUE AFUA_3G02970)-RELATED"/>
    <property type="match status" value="1"/>
</dbReference>
<dbReference type="Pfam" id="PF01828">
    <property type="entry name" value="Peptidase_A4"/>
    <property type="match status" value="1"/>
</dbReference>
<dbReference type="GO" id="GO:0070007">
    <property type="term" value="F:glutamic-type endopeptidase activity"/>
    <property type="evidence" value="ECO:0007669"/>
    <property type="project" value="InterPro"/>
</dbReference>
<dbReference type="Gene3D" id="2.60.120.700">
    <property type="entry name" value="Peptidase G1"/>
    <property type="match status" value="1"/>
</dbReference>
<evidence type="ECO:0000313" key="5">
    <source>
        <dbReference type="EMBL" id="OKL58334.1"/>
    </source>
</evidence>
<dbReference type="GO" id="GO:0006508">
    <property type="term" value="P:proteolysis"/>
    <property type="evidence" value="ECO:0007669"/>
    <property type="project" value="InterPro"/>
</dbReference>
<keyword evidence="6" id="KW-1185">Reference proteome</keyword>
<evidence type="ECO:0000313" key="6">
    <source>
        <dbReference type="Proteomes" id="UP000214365"/>
    </source>
</evidence>
<evidence type="ECO:0000256" key="4">
    <source>
        <dbReference type="SAM" id="SignalP"/>
    </source>
</evidence>
<feature type="chain" id="PRO_5013393397" description="Aspergillopepsin-2" evidence="4">
    <location>
        <begin position="19"/>
        <end position="262"/>
    </location>
</feature>
<reference evidence="5 6" key="1">
    <citation type="submission" date="2015-06" db="EMBL/GenBank/DDBJ databases">
        <title>Talaromyces atroroseus IBT 11181 draft genome.</title>
        <authorList>
            <person name="Rasmussen K.B."/>
            <person name="Rasmussen S."/>
            <person name="Petersen B."/>
            <person name="Sicheritz-Ponten T."/>
            <person name="Mortensen U.H."/>
            <person name="Thrane U."/>
        </authorList>
    </citation>
    <scope>NUCLEOTIDE SEQUENCE [LARGE SCALE GENOMIC DNA]</scope>
    <source>
        <strain evidence="5 6">IBT 11181</strain>
    </source>
</reference>
<accession>A0A225AJB1</accession>
<feature type="signal peptide" evidence="4">
    <location>
        <begin position="1"/>
        <end position="18"/>
    </location>
</feature>
<proteinExistence type="predicted"/>
<dbReference type="EMBL" id="LFMY01000010">
    <property type="protein sequence ID" value="OKL58334.1"/>
    <property type="molecule type" value="Genomic_DNA"/>
</dbReference>
<comment type="caution">
    <text evidence="5">The sequence shown here is derived from an EMBL/GenBank/DDBJ whole genome shotgun (WGS) entry which is preliminary data.</text>
</comment>
<feature type="region of interest" description="Disordered" evidence="3">
    <location>
        <begin position="29"/>
        <end position="48"/>
    </location>
</feature>
<sequence>MKFSTSTSVLLLAGSVAASPLAERAIARRSGATRQAASRPNARIEDTSESTNWSGAVLVSTGFTSVSASVVAPTPSLPDDADDSTQYCGSAWVGIDGDTCSSAILQTGFDFCIQGNDVSYDAWYEWLPADAYDFSGITISAGDTIEMSVTATSKSSGSATITNKSNGDSVTHTFTSASTEADLCEENAEWIVEDFTEISSSGQESLAPFPAFDTITFTDAHATKDGSTVTPSGGETIDLVNEDNEVITTASIDGDTVTVTYK</sequence>
<evidence type="ECO:0000256" key="2">
    <source>
        <dbReference type="PIRSR" id="PIRSR600250-51"/>
    </source>
</evidence>
<gene>
    <name evidence="5" type="ORF">UA08_06667</name>
</gene>
<dbReference type="GeneID" id="31006422"/>
<feature type="disulfide bond" evidence="2">
    <location>
        <begin position="100"/>
        <end position="184"/>
    </location>
</feature>
<dbReference type="PRINTS" id="PR00977">
    <property type="entry name" value="SCYTLDPTASE"/>
</dbReference>
<keyword evidence="4" id="KW-0732">Signal</keyword>
<dbReference type="InterPro" id="IPR000250">
    <property type="entry name" value="Peptidase_G1"/>
</dbReference>
<dbReference type="SUPFAM" id="SSF49899">
    <property type="entry name" value="Concanavalin A-like lectins/glucanases"/>
    <property type="match status" value="1"/>
</dbReference>
<organism evidence="5 6">
    <name type="scientific">Talaromyces atroroseus</name>
    <dbReference type="NCBI Taxonomy" id="1441469"/>
    <lineage>
        <taxon>Eukaryota</taxon>
        <taxon>Fungi</taxon>
        <taxon>Dikarya</taxon>
        <taxon>Ascomycota</taxon>
        <taxon>Pezizomycotina</taxon>
        <taxon>Eurotiomycetes</taxon>
        <taxon>Eurotiomycetidae</taxon>
        <taxon>Eurotiales</taxon>
        <taxon>Trichocomaceae</taxon>
        <taxon>Talaromyces</taxon>
        <taxon>Talaromyces sect. Trachyspermi</taxon>
    </lineage>
</organism>
<feature type="disulfide bond" evidence="2">
    <location>
        <begin position="88"/>
        <end position="112"/>
    </location>
</feature>
<protein>
    <recommendedName>
        <fullName evidence="7">Aspergillopepsin-2</fullName>
    </recommendedName>
</protein>
<dbReference type="OrthoDB" id="2862635at2759"/>
<dbReference type="STRING" id="1441469.A0A225AJB1"/>
<dbReference type="AlphaFoldDB" id="A0A225AJB1"/>
<name>A0A225AJB1_TALAT</name>
<keyword evidence="2" id="KW-1015">Disulfide bond</keyword>
<dbReference type="InterPro" id="IPR038656">
    <property type="entry name" value="Peptidase_G1_sf"/>
</dbReference>
<dbReference type="RefSeq" id="XP_020118455.1">
    <property type="nucleotide sequence ID" value="XM_020268969.1"/>
</dbReference>
<evidence type="ECO:0000256" key="3">
    <source>
        <dbReference type="SAM" id="MobiDB-lite"/>
    </source>
</evidence>
<dbReference type="Proteomes" id="UP000214365">
    <property type="component" value="Unassembled WGS sequence"/>
</dbReference>